<comment type="caution">
    <text evidence="1">The sequence shown here is derived from an EMBL/GenBank/DDBJ whole genome shotgun (WGS) entry which is preliminary data.</text>
</comment>
<evidence type="ECO:0000313" key="1">
    <source>
        <dbReference type="EMBL" id="KND97077.1"/>
    </source>
</evidence>
<reference evidence="2" key="1">
    <citation type="journal article" date="2015" name="BMC Genomics">
        <title>Draft genome of a commonly misdiagnosed multidrug resistant pathogen Candida auris.</title>
        <authorList>
            <person name="Chatterjee S."/>
            <person name="Alampalli S.V."/>
            <person name="Nageshan R.K."/>
            <person name="Chettiar S.T."/>
            <person name="Joshi S."/>
            <person name="Tatu U.S."/>
        </authorList>
    </citation>
    <scope>NUCLEOTIDE SEQUENCE [LARGE SCALE GENOMIC DNA]</scope>
    <source>
        <strain evidence="2">6684</strain>
    </source>
</reference>
<dbReference type="AlphaFoldDB" id="A0A0L0NSE3"/>
<dbReference type="Proteomes" id="UP000037122">
    <property type="component" value="Unassembled WGS sequence"/>
</dbReference>
<organism evidence="1 2">
    <name type="scientific">Candidozyma auris</name>
    <name type="common">Yeast</name>
    <name type="synonym">Candida auris</name>
    <dbReference type="NCBI Taxonomy" id="498019"/>
    <lineage>
        <taxon>Eukaryota</taxon>
        <taxon>Fungi</taxon>
        <taxon>Dikarya</taxon>
        <taxon>Ascomycota</taxon>
        <taxon>Saccharomycotina</taxon>
        <taxon>Pichiomycetes</taxon>
        <taxon>Metschnikowiaceae</taxon>
        <taxon>Candidozyma</taxon>
    </lineage>
</organism>
<dbReference type="EMBL" id="LGST01000045">
    <property type="protein sequence ID" value="KND97077.1"/>
    <property type="molecule type" value="Genomic_DNA"/>
</dbReference>
<gene>
    <name evidence="1" type="ORF">QG37_06537</name>
</gene>
<proteinExistence type="predicted"/>
<sequence length="70" mass="7870">MPIEDANVLVISASGVSKPRDLNKGRYFAQYLWNSQYDKPFSLLLEVGDLSRKNLSIVLPLFTATAQQKL</sequence>
<protein>
    <submittedName>
        <fullName evidence="1">Uncharacterized protein</fullName>
    </submittedName>
</protein>
<name>A0A0L0NSE3_CANAR</name>
<evidence type="ECO:0000313" key="2">
    <source>
        <dbReference type="Proteomes" id="UP000037122"/>
    </source>
</evidence>
<accession>A0A0L0NSE3</accession>
<dbReference type="VEuPathDB" id="FungiDB:QG37_06537"/>